<dbReference type="SMART" id="SM00184">
    <property type="entry name" value="RING"/>
    <property type="match status" value="1"/>
</dbReference>
<evidence type="ECO:0000256" key="5">
    <source>
        <dbReference type="PROSITE-ProRule" id="PRU00175"/>
    </source>
</evidence>
<name>A0AAV4GAZ7_9GAST</name>
<evidence type="ECO:0000256" key="4">
    <source>
        <dbReference type="ARBA" id="ARBA00022833"/>
    </source>
</evidence>
<dbReference type="CDD" id="cd16510">
    <property type="entry name" value="RING-HC_IAPs"/>
    <property type="match status" value="1"/>
</dbReference>
<dbReference type="SUPFAM" id="SSF57924">
    <property type="entry name" value="Inhibitor of apoptosis (IAP) repeat"/>
    <property type="match status" value="2"/>
</dbReference>
<dbReference type="Gene3D" id="1.10.1170.10">
    <property type="entry name" value="Inhibitor Of Apoptosis Protein (2mihbC-IAP-1), Chain A"/>
    <property type="match status" value="2"/>
</dbReference>
<keyword evidence="3 5" id="KW-0863">Zinc-finger</keyword>
<feature type="domain" description="RING-type" evidence="7">
    <location>
        <begin position="384"/>
        <end position="419"/>
    </location>
</feature>
<dbReference type="Proteomes" id="UP000762676">
    <property type="component" value="Unassembled WGS sequence"/>
</dbReference>
<gene>
    <name evidence="8" type="ORF">ElyMa_000624300</name>
</gene>
<evidence type="ECO:0000256" key="6">
    <source>
        <dbReference type="SAM" id="MobiDB-lite"/>
    </source>
</evidence>
<dbReference type="GO" id="GO:0005737">
    <property type="term" value="C:cytoplasm"/>
    <property type="evidence" value="ECO:0007669"/>
    <property type="project" value="TreeGrafter"/>
</dbReference>
<comment type="caution">
    <text evidence="8">The sequence shown here is derived from an EMBL/GenBank/DDBJ whole genome shotgun (WGS) entry which is preliminary data.</text>
</comment>
<dbReference type="GO" id="GO:0005634">
    <property type="term" value="C:nucleus"/>
    <property type="evidence" value="ECO:0007669"/>
    <property type="project" value="TreeGrafter"/>
</dbReference>
<keyword evidence="2" id="KW-0479">Metal-binding</keyword>
<dbReference type="PANTHER" id="PTHR10044">
    <property type="entry name" value="INHIBITOR OF APOPTOSIS"/>
    <property type="match status" value="1"/>
</dbReference>
<evidence type="ECO:0000256" key="3">
    <source>
        <dbReference type="ARBA" id="ARBA00022771"/>
    </source>
</evidence>
<dbReference type="PROSITE" id="PS50143">
    <property type="entry name" value="BIR_REPEAT_2"/>
    <property type="match status" value="2"/>
</dbReference>
<comment type="similarity">
    <text evidence="1">Belongs to the IAP family.</text>
</comment>
<dbReference type="GO" id="GO:0008270">
    <property type="term" value="F:zinc ion binding"/>
    <property type="evidence" value="ECO:0007669"/>
    <property type="project" value="UniProtKB-KW"/>
</dbReference>
<reference evidence="8 9" key="1">
    <citation type="journal article" date="2021" name="Elife">
        <title>Chloroplast acquisition without the gene transfer in kleptoplastic sea slugs, Plakobranchus ocellatus.</title>
        <authorList>
            <person name="Maeda T."/>
            <person name="Takahashi S."/>
            <person name="Yoshida T."/>
            <person name="Shimamura S."/>
            <person name="Takaki Y."/>
            <person name="Nagai Y."/>
            <person name="Toyoda A."/>
            <person name="Suzuki Y."/>
            <person name="Arimoto A."/>
            <person name="Ishii H."/>
            <person name="Satoh N."/>
            <person name="Nishiyama T."/>
            <person name="Hasebe M."/>
            <person name="Maruyama T."/>
            <person name="Minagawa J."/>
            <person name="Obokata J."/>
            <person name="Shigenobu S."/>
        </authorList>
    </citation>
    <scope>NUCLEOTIDE SEQUENCE [LARGE SCALE GENOMIC DNA]</scope>
</reference>
<dbReference type="SMART" id="SM00238">
    <property type="entry name" value="BIR"/>
    <property type="match status" value="2"/>
</dbReference>
<feature type="region of interest" description="Disordered" evidence="6">
    <location>
        <begin position="120"/>
        <end position="189"/>
    </location>
</feature>
<keyword evidence="9" id="KW-1185">Reference proteome</keyword>
<protein>
    <submittedName>
        <fullName evidence="8">Baculoviral IAP repeat-containing protein 7</fullName>
    </submittedName>
</protein>
<dbReference type="Pfam" id="PF13920">
    <property type="entry name" value="zf-C3HC4_3"/>
    <property type="match status" value="1"/>
</dbReference>
<evidence type="ECO:0000313" key="8">
    <source>
        <dbReference type="EMBL" id="GFR82306.1"/>
    </source>
</evidence>
<dbReference type="CDD" id="cd00022">
    <property type="entry name" value="BIR"/>
    <property type="match status" value="1"/>
</dbReference>
<dbReference type="EMBL" id="BMAT01001256">
    <property type="protein sequence ID" value="GFR82306.1"/>
    <property type="molecule type" value="Genomic_DNA"/>
</dbReference>
<evidence type="ECO:0000256" key="2">
    <source>
        <dbReference type="ARBA" id="ARBA00022723"/>
    </source>
</evidence>
<dbReference type="InterPro" id="IPR013083">
    <property type="entry name" value="Znf_RING/FYVE/PHD"/>
</dbReference>
<dbReference type="PANTHER" id="PTHR10044:SF139">
    <property type="entry name" value="DEATH-ASSOCIATED INHIBITOR OF APOPTOSIS 2"/>
    <property type="match status" value="1"/>
</dbReference>
<dbReference type="AlphaFoldDB" id="A0AAV4GAZ7"/>
<proteinExistence type="inferred from homology"/>
<evidence type="ECO:0000256" key="1">
    <source>
        <dbReference type="ARBA" id="ARBA00006672"/>
    </source>
</evidence>
<dbReference type="InterPro" id="IPR001370">
    <property type="entry name" value="BIR_rpt"/>
</dbReference>
<sequence length="431" mass="48099">MVPVTTCTSEGRRIPWKFARQELYRLRTFTCYPASAKKSAILFARAGFVYTGSGRDGDDTVTCVFCHCVKRDWLADDDIGKTHGIQCAMVTGLQSGNMPMKPPDNNVPFEDLLADSRQVSTEAVRPQGLNPNANPFHHTAGQGEAQRSHHDSGKLDFNPLQNGPATIKSKQSDASVLINQPPKRPEYRDYDSRLKTFQDWPSDSPVKKEELAAAGWYYKGGTRRDCTSCFHCGGALHSWEPGEDAWVAHARWFPDCVFIHVKLGDAFIEKSGELYRDNKCTSVEHVAKVMGVDVSAFQIEGKGNPLETDAAVMAAVEVGFPEEDVLKEAEHLKRSGNVLTTPMLYRSLVDPQLHHNITTASTTENLDLLQLEERNFDLRLQTLCKVCMDKEVAVVFLPCGHLLCCSDCAFHVKDCPVCRNQVKEFVRAFIE</sequence>
<dbReference type="Pfam" id="PF00653">
    <property type="entry name" value="BIR"/>
    <property type="match status" value="2"/>
</dbReference>
<evidence type="ECO:0000313" key="9">
    <source>
        <dbReference type="Proteomes" id="UP000762676"/>
    </source>
</evidence>
<dbReference type="PROSITE" id="PS50089">
    <property type="entry name" value="ZF_RING_2"/>
    <property type="match status" value="1"/>
</dbReference>
<evidence type="ECO:0000259" key="7">
    <source>
        <dbReference type="PROSITE" id="PS50089"/>
    </source>
</evidence>
<dbReference type="GO" id="GO:0051726">
    <property type="term" value="P:regulation of cell cycle"/>
    <property type="evidence" value="ECO:0007669"/>
    <property type="project" value="TreeGrafter"/>
</dbReference>
<feature type="compositionally biased region" description="Polar residues" evidence="6">
    <location>
        <begin position="159"/>
        <end position="178"/>
    </location>
</feature>
<dbReference type="FunFam" id="1.10.1170.10:FF:000002">
    <property type="entry name" value="Baculoviral IAP repeat containing 7"/>
    <property type="match status" value="1"/>
</dbReference>
<dbReference type="Gene3D" id="3.30.40.10">
    <property type="entry name" value="Zinc/RING finger domain, C3HC4 (zinc finger)"/>
    <property type="match status" value="1"/>
</dbReference>
<accession>A0AAV4GAZ7</accession>
<organism evidence="8 9">
    <name type="scientific">Elysia marginata</name>
    <dbReference type="NCBI Taxonomy" id="1093978"/>
    <lineage>
        <taxon>Eukaryota</taxon>
        <taxon>Metazoa</taxon>
        <taxon>Spiralia</taxon>
        <taxon>Lophotrochozoa</taxon>
        <taxon>Mollusca</taxon>
        <taxon>Gastropoda</taxon>
        <taxon>Heterobranchia</taxon>
        <taxon>Euthyneura</taxon>
        <taxon>Panpulmonata</taxon>
        <taxon>Sacoglossa</taxon>
        <taxon>Placobranchoidea</taxon>
        <taxon>Plakobranchidae</taxon>
        <taxon>Elysia</taxon>
    </lineage>
</organism>
<dbReference type="InterPro" id="IPR001841">
    <property type="entry name" value="Znf_RING"/>
</dbReference>
<dbReference type="InterPro" id="IPR050784">
    <property type="entry name" value="IAP"/>
</dbReference>
<keyword evidence="4" id="KW-0862">Zinc</keyword>